<sequence length="40" mass="4163">MEEYSAHTLNNLLSIEGAECSSTAILISGIILPDVVSAVT</sequence>
<keyword evidence="2" id="KW-1185">Reference proteome</keyword>
<organism evidence="1 2">
    <name type="scientific">Xenorhabdus miraniensis</name>
    <dbReference type="NCBI Taxonomy" id="351674"/>
    <lineage>
        <taxon>Bacteria</taxon>
        <taxon>Pseudomonadati</taxon>
        <taxon>Pseudomonadota</taxon>
        <taxon>Gammaproteobacteria</taxon>
        <taxon>Enterobacterales</taxon>
        <taxon>Morganellaceae</taxon>
        <taxon>Xenorhabdus</taxon>
    </lineage>
</organism>
<accession>A0A2D0JMN4</accession>
<gene>
    <name evidence="1" type="ORF">Xmir_03115</name>
</gene>
<dbReference type="AlphaFoldDB" id="A0A2D0JMN4"/>
<protein>
    <submittedName>
        <fullName evidence="1">Uncharacterized protein</fullName>
    </submittedName>
</protein>
<evidence type="ECO:0000313" key="1">
    <source>
        <dbReference type="EMBL" id="PHM47560.1"/>
    </source>
</evidence>
<evidence type="ECO:0000313" key="2">
    <source>
        <dbReference type="Proteomes" id="UP000221980"/>
    </source>
</evidence>
<dbReference type="Proteomes" id="UP000221980">
    <property type="component" value="Unassembled WGS sequence"/>
</dbReference>
<comment type="caution">
    <text evidence="1">The sequence shown here is derived from an EMBL/GenBank/DDBJ whole genome shotgun (WGS) entry which is preliminary data.</text>
</comment>
<proteinExistence type="predicted"/>
<dbReference type="EMBL" id="NITZ01000017">
    <property type="protein sequence ID" value="PHM47560.1"/>
    <property type="molecule type" value="Genomic_DNA"/>
</dbReference>
<reference evidence="1 2" key="1">
    <citation type="journal article" date="2017" name="Nat. Microbiol.">
        <title>Natural product diversity associated with the nematode symbionts Photorhabdus and Xenorhabdus.</title>
        <authorList>
            <person name="Tobias N.J."/>
            <person name="Wolff H."/>
            <person name="Djahanschiri B."/>
            <person name="Grundmann F."/>
            <person name="Kronenwerth M."/>
            <person name="Shi Y.M."/>
            <person name="Simonyi S."/>
            <person name="Grun P."/>
            <person name="Shapiro-Ilan D."/>
            <person name="Pidot S.J."/>
            <person name="Stinear T.P."/>
            <person name="Ebersberger I."/>
            <person name="Bode H.B."/>
        </authorList>
    </citation>
    <scope>NUCLEOTIDE SEQUENCE [LARGE SCALE GENOMIC DNA]</scope>
    <source>
        <strain evidence="1 2">DSM 17902</strain>
    </source>
</reference>
<name>A0A2D0JMN4_9GAMM</name>